<dbReference type="GO" id="GO:0000329">
    <property type="term" value="C:fungal-type vacuole membrane"/>
    <property type="evidence" value="ECO:0007669"/>
    <property type="project" value="TreeGrafter"/>
</dbReference>
<evidence type="ECO:0000256" key="4">
    <source>
        <dbReference type="ARBA" id="ARBA00022553"/>
    </source>
</evidence>
<feature type="transmembrane region" description="Helical" evidence="9">
    <location>
        <begin position="207"/>
        <end position="227"/>
    </location>
</feature>
<organism evidence="10 11">
    <name type="scientific">Ogataea polymorpha</name>
    <dbReference type="NCBI Taxonomy" id="460523"/>
    <lineage>
        <taxon>Eukaryota</taxon>
        <taxon>Fungi</taxon>
        <taxon>Dikarya</taxon>
        <taxon>Ascomycota</taxon>
        <taxon>Saccharomycotina</taxon>
        <taxon>Pichiomycetes</taxon>
        <taxon>Pichiales</taxon>
        <taxon>Pichiaceae</taxon>
        <taxon>Ogataea</taxon>
    </lineage>
</organism>
<gene>
    <name evidence="10" type="ORF">OGATHE_000680</name>
</gene>
<comment type="subcellular location">
    <subcellularLocation>
        <location evidence="1">Membrane</location>
        <topology evidence="1">Multi-pass membrane protein</topology>
    </subcellularLocation>
</comment>
<comment type="caution">
    <text evidence="10">The sequence shown here is derived from an EMBL/GenBank/DDBJ whole genome shotgun (WGS) entry which is preliminary data.</text>
</comment>
<evidence type="ECO:0000313" key="11">
    <source>
        <dbReference type="Proteomes" id="UP000788993"/>
    </source>
</evidence>
<evidence type="ECO:0000256" key="8">
    <source>
        <dbReference type="PIRNR" id="PIRNR002744"/>
    </source>
</evidence>
<dbReference type="GO" id="GO:0005886">
    <property type="term" value="C:plasma membrane"/>
    <property type="evidence" value="ECO:0007669"/>
    <property type="project" value="TreeGrafter"/>
</dbReference>
<dbReference type="GO" id="GO:0015856">
    <property type="term" value="P:cytosine transport"/>
    <property type="evidence" value="ECO:0007669"/>
    <property type="project" value="UniProtKB-ARBA"/>
</dbReference>
<dbReference type="InterPro" id="IPR026030">
    <property type="entry name" value="Pur-cyt_permease_Fcy2/21/22"/>
</dbReference>
<feature type="transmembrane region" description="Helical" evidence="9">
    <location>
        <begin position="450"/>
        <end position="467"/>
    </location>
</feature>
<feature type="transmembrane region" description="Helical" evidence="9">
    <location>
        <begin position="94"/>
        <end position="115"/>
    </location>
</feature>
<keyword evidence="6 9" id="KW-1133">Transmembrane helix</keyword>
<keyword evidence="7 8" id="KW-0472">Membrane</keyword>
<feature type="transmembrane region" description="Helical" evidence="9">
    <location>
        <begin position="487"/>
        <end position="503"/>
    </location>
</feature>
<dbReference type="InterPro" id="IPR001248">
    <property type="entry name" value="Pur-cyt_permease"/>
</dbReference>
<evidence type="ECO:0000256" key="2">
    <source>
        <dbReference type="ARBA" id="ARBA00008974"/>
    </source>
</evidence>
<dbReference type="FunFam" id="1.10.4160.10:FF:000002">
    <property type="entry name" value="Purine-cytosine permease fcyB"/>
    <property type="match status" value="1"/>
</dbReference>
<sequence length="513" mass="56469">MVPDPEKKIDESLSDEPFVQETSEVEKTRLSGFYANIMSMFHGETRGIEMIPVQEKTQSSLWTCASMWLSANMVIATFNIGCLSYGVFGLDFGTSVLVIIFFNILGAIPVAFFSIHGAKFGLRQMVLSRYLVGDLAMRIFAFINVVACVGWGAVNIMASAQLLNIVNNHALPAWAGCLIIIILTIIVTFFGYNVIHAYEKWSWIPNVVVFIAIIARLSIDDVFVAGIPNDDGTYTTWGSGETFAGSVLSFGGTIFGFAAGWTTYAADYTTYMKPNSNPYRIFFSVLGGLCFPLIFTMILGAAAVTGIKTNQTYADLYSEYSVGGLVYAILVEHSLHRFGEFLCVLLALSTVCNNLPNMYSIALGAQAFWSPLAKVPRVVWTVVGNCLTLAICIPAYYHFESVVENFMNIIGYYLAIYDAISLSEHFFYLKGFSGYNMEIYNNKKLLNPGYAGAFAFCCGAAGTAVGMDQTWYAGVIGRKIGEFGAEIGFELAFGFAFIAYNVTRPLERKYFGR</sequence>
<proteinExistence type="inferred from homology"/>
<keyword evidence="3 8" id="KW-0813">Transport</keyword>
<feature type="transmembrane region" description="Helical" evidence="9">
    <location>
        <begin position="281"/>
        <end position="304"/>
    </location>
</feature>
<evidence type="ECO:0000313" key="10">
    <source>
        <dbReference type="EMBL" id="KAH3678025.1"/>
    </source>
</evidence>
<dbReference type="Gene3D" id="1.10.4160.10">
    <property type="entry name" value="Hydantoin permease"/>
    <property type="match status" value="1"/>
</dbReference>
<keyword evidence="5 9" id="KW-0812">Transmembrane</keyword>
<feature type="transmembrane region" description="Helical" evidence="9">
    <location>
        <begin position="247"/>
        <end position="269"/>
    </location>
</feature>
<reference evidence="10" key="2">
    <citation type="submission" date="2021-01" db="EMBL/GenBank/DDBJ databases">
        <authorList>
            <person name="Schikora-Tamarit M.A."/>
        </authorList>
    </citation>
    <scope>NUCLEOTIDE SEQUENCE</scope>
    <source>
        <strain evidence="10">NCAIM Y.01608</strain>
    </source>
</reference>
<feature type="transmembrane region" description="Helical" evidence="9">
    <location>
        <begin position="173"/>
        <end position="195"/>
    </location>
</feature>
<dbReference type="PANTHER" id="PTHR31806:SF1">
    <property type="entry name" value="PURINE-CYTOSINE PERMEASE FCY2-RELATED"/>
    <property type="match status" value="1"/>
</dbReference>
<dbReference type="Proteomes" id="UP000788993">
    <property type="component" value="Unassembled WGS sequence"/>
</dbReference>
<dbReference type="EMBL" id="JAEUBD010000095">
    <property type="protein sequence ID" value="KAH3678025.1"/>
    <property type="molecule type" value="Genomic_DNA"/>
</dbReference>
<dbReference type="GO" id="GO:0015205">
    <property type="term" value="F:nucleobase transmembrane transporter activity"/>
    <property type="evidence" value="ECO:0007669"/>
    <property type="project" value="TreeGrafter"/>
</dbReference>
<feature type="transmembrane region" description="Helical" evidence="9">
    <location>
        <begin position="378"/>
        <end position="397"/>
    </location>
</feature>
<protein>
    <recommendedName>
        <fullName evidence="12">Purine-cytosine permease</fullName>
    </recommendedName>
</protein>
<feature type="transmembrane region" description="Helical" evidence="9">
    <location>
        <begin position="135"/>
        <end position="153"/>
    </location>
</feature>
<feature type="transmembrane region" description="Helical" evidence="9">
    <location>
        <begin position="66"/>
        <end position="88"/>
    </location>
</feature>
<evidence type="ECO:0000256" key="7">
    <source>
        <dbReference type="ARBA" id="ARBA00023136"/>
    </source>
</evidence>
<evidence type="ECO:0000256" key="5">
    <source>
        <dbReference type="ARBA" id="ARBA00022692"/>
    </source>
</evidence>
<evidence type="ECO:0000256" key="3">
    <source>
        <dbReference type="ARBA" id="ARBA00022448"/>
    </source>
</evidence>
<dbReference type="PANTHER" id="PTHR31806">
    <property type="entry name" value="PURINE-CYTOSINE PERMEASE FCY2-RELATED"/>
    <property type="match status" value="1"/>
</dbReference>
<evidence type="ECO:0000256" key="1">
    <source>
        <dbReference type="ARBA" id="ARBA00004141"/>
    </source>
</evidence>
<evidence type="ECO:0008006" key="12">
    <source>
        <dbReference type="Google" id="ProtNLM"/>
    </source>
</evidence>
<keyword evidence="4" id="KW-0597">Phosphoprotein</keyword>
<feature type="transmembrane region" description="Helical" evidence="9">
    <location>
        <begin position="409"/>
        <end position="429"/>
    </location>
</feature>
<accession>A0A9P8PUT2</accession>
<name>A0A9P8PUT2_9ASCO</name>
<keyword evidence="11" id="KW-1185">Reference proteome</keyword>
<reference evidence="10" key="1">
    <citation type="journal article" date="2021" name="Open Biol.">
        <title>Shared evolutionary footprints suggest mitochondrial oxidative damage underlies multiple complex I losses in fungi.</title>
        <authorList>
            <person name="Schikora-Tamarit M.A."/>
            <person name="Marcet-Houben M."/>
            <person name="Nosek J."/>
            <person name="Gabaldon T."/>
        </authorList>
    </citation>
    <scope>NUCLEOTIDE SEQUENCE</scope>
    <source>
        <strain evidence="10">NCAIM Y.01608</strain>
    </source>
</reference>
<evidence type="ECO:0000256" key="6">
    <source>
        <dbReference type="ARBA" id="ARBA00022989"/>
    </source>
</evidence>
<evidence type="ECO:0000256" key="9">
    <source>
        <dbReference type="SAM" id="Phobius"/>
    </source>
</evidence>
<dbReference type="Pfam" id="PF02133">
    <property type="entry name" value="Transp_cyt_pur"/>
    <property type="match status" value="1"/>
</dbReference>
<dbReference type="AlphaFoldDB" id="A0A9P8PUT2"/>
<comment type="similarity">
    <text evidence="2 8">Belongs to the purine-cytosine permease (2.A.39) family.</text>
</comment>
<dbReference type="PIRSF" id="PIRSF002744">
    <property type="entry name" value="Pur-cyt_permease"/>
    <property type="match status" value="1"/>
</dbReference>